<organism evidence="5">
    <name type="scientific">anaerobic digester metagenome</name>
    <dbReference type="NCBI Taxonomy" id="1263854"/>
    <lineage>
        <taxon>unclassified sequences</taxon>
        <taxon>metagenomes</taxon>
        <taxon>ecological metagenomes</taxon>
    </lineage>
</organism>
<feature type="domain" description="HTH IS21-type" evidence="4">
    <location>
        <begin position="3"/>
        <end position="68"/>
    </location>
</feature>
<dbReference type="NCBIfam" id="NF033546">
    <property type="entry name" value="transpos_IS21"/>
    <property type="match status" value="1"/>
</dbReference>
<gene>
    <name evidence="5" type="ORF">SCFA_1250002</name>
</gene>
<keyword evidence="1" id="KW-0815">Transposition</keyword>
<keyword evidence="3" id="KW-0233">DNA recombination</keyword>
<dbReference type="PANTHER" id="PTHR35004">
    <property type="entry name" value="TRANSPOSASE RV3428C-RELATED"/>
    <property type="match status" value="1"/>
</dbReference>
<sequence length="505" mass="58485">MTQVKHIRKMYFEEGKNISQISRETGHDRKTVRGYLNKEDWNKELPKVKKEAGYPKLEPFKADIDSWLMADKRARRKQRHTAKRIYDRLVEKYKDDFSCSYRTVAGYVAAKKKEIYGNKQAYLPLEHIPGEAQVDFGDADFYENGKLHSGKYINLSFPHSNKGYMQVFKGENQECLFEGLKTIFEHIGGVPTRIWFDNASTMVTKVMKGGNRSLTDDFLRFMEHYRFEAVFCNVGSANEKGNVENKVGYHRRNMLVPVPRFESISEFNKELLIRCEEDGKRKHYRKEATIEELYRDDAAALLELSKTAFDTSKYITIKTNGYGKFLLHKGLHEYSTAPKYANQYVLVKLTAFNVIVLDESYREIVCHERLYGDHKQQSMQWLPYLTQLSRRPGALKYTGIYQMLPQPVKEYMDDLSKQDKGKVLRAIAALTRKSSFEKAVETVSIALSYGATDVDSLVNLHSRLHEKALQLEPVRLPEHIPQLKRYEPKLAAYDNCLGKAGGKRC</sequence>
<keyword evidence="2" id="KW-0238">DNA-binding</keyword>
<evidence type="ECO:0000256" key="1">
    <source>
        <dbReference type="ARBA" id="ARBA00022578"/>
    </source>
</evidence>
<dbReference type="AlphaFoldDB" id="A0A485LUG7"/>
<dbReference type="GO" id="GO:0032196">
    <property type="term" value="P:transposition"/>
    <property type="evidence" value="ECO:0007669"/>
    <property type="project" value="UniProtKB-KW"/>
</dbReference>
<evidence type="ECO:0000256" key="2">
    <source>
        <dbReference type="ARBA" id="ARBA00023125"/>
    </source>
</evidence>
<dbReference type="EMBL" id="CAADRN010000030">
    <property type="protein sequence ID" value="VFU11614.1"/>
    <property type="molecule type" value="Genomic_DNA"/>
</dbReference>
<evidence type="ECO:0000256" key="3">
    <source>
        <dbReference type="ARBA" id="ARBA00023172"/>
    </source>
</evidence>
<name>A0A485LUG7_9ZZZZ</name>
<proteinExistence type="predicted"/>
<dbReference type="PANTHER" id="PTHR35004:SF7">
    <property type="entry name" value="INTEGRASE PROTEIN"/>
    <property type="match status" value="1"/>
</dbReference>
<dbReference type="InterPro" id="IPR017894">
    <property type="entry name" value="HTH_IS21_transposase_type"/>
</dbReference>
<dbReference type="PROSITE" id="PS50531">
    <property type="entry name" value="HTH_IS21"/>
    <property type="match status" value="1"/>
</dbReference>
<protein>
    <submittedName>
        <fullName evidence="5">Transposase</fullName>
    </submittedName>
</protein>
<reference evidence="5" key="1">
    <citation type="submission" date="2019-03" db="EMBL/GenBank/DDBJ databases">
        <authorList>
            <person name="Hao L."/>
        </authorList>
    </citation>
    <scope>NUCLEOTIDE SEQUENCE</scope>
</reference>
<evidence type="ECO:0000313" key="5">
    <source>
        <dbReference type="EMBL" id="VFU11614.1"/>
    </source>
</evidence>
<dbReference type="GO" id="GO:0003677">
    <property type="term" value="F:DNA binding"/>
    <property type="evidence" value="ECO:0007669"/>
    <property type="project" value="UniProtKB-KW"/>
</dbReference>
<dbReference type="GO" id="GO:0006310">
    <property type="term" value="P:DNA recombination"/>
    <property type="evidence" value="ECO:0007669"/>
    <property type="project" value="UniProtKB-KW"/>
</dbReference>
<evidence type="ECO:0000259" key="4">
    <source>
        <dbReference type="PROSITE" id="PS50531"/>
    </source>
</evidence>
<accession>A0A485LUG7</accession>